<dbReference type="EMBL" id="CAJNYT010004048">
    <property type="protein sequence ID" value="CAF3627977.1"/>
    <property type="molecule type" value="Genomic_DNA"/>
</dbReference>
<protein>
    <submittedName>
        <fullName evidence="3">Uncharacterized protein</fullName>
    </submittedName>
</protein>
<dbReference type="EMBL" id="CAJNXB010004010">
    <property type="protein sequence ID" value="CAF3351871.1"/>
    <property type="molecule type" value="Genomic_DNA"/>
</dbReference>
<evidence type="ECO:0000313" key="5">
    <source>
        <dbReference type="Proteomes" id="UP000663873"/>
    </source>
</evidence>
<evidence type="ECO:0000313" key="2">
    <source>
        <dbReference type="EMBL" id="CAF3627977.1"/>
    </source>
</evidence>
<dbReference type="AlphaFoldDB" id="A0A821FE15"/>
<organism evidence="3 5">
    <name type="scientific">Rotaria socialis</name>
    <dbReference type="NCBI Taxonomy" id="392032"/>
    <lineage>
        <taxon>Eukaryota</taxon>
        <taxon>Metazoa</taxon>
        <taxon>Spiralia</taxon>
        <taxon>Gnathifera</taxon>
        <taxon>Rotifera</taxon>
        <taxon>Eurotatoria</taxon>
        <taxon>Bdelloidea</taxon>
        <taxon>Philodinida</taxon>
        <taxon>Philodinidae</taxon>
        <taxon>Rotaria</taxon>
    </lineage>
</organism>
<evidence type="ECO:0000313" key="1">
    <source>
        <dbReference type="EMBL" id="CAF3351871.1"/>
    </source>
</evidence>
<dbReference type="Proteomes" id="UP000663848">
    <property type="component" value="Unassembled WGS sequence"/>
</dbReference>
<evidence type="ECO:0000313" key="3">
    <source>
        <dbReference type="EMBL" id="CAF4646930.1"/>
    </source>
</evidence>
<comment type="caution">
    <text evidence="3">The sequence shown here is derived from an EMBL/GenBank/DDBJ whole genome shotgun (WGS) entry which is preliminary data.</text>
</comment>
<evidence type="ECO:0000313" key="4">
    <source>
        <dbReference type="EMBL" id="CAF4962180.1"/>
    </source>
</evidence>
<dbReference type="OrthoDB" id="10029313at2759"/>
<dbReference type="EMBL" id="CAJOBP010029474">
    <property type="protein sequence ID" value="CAF4646930.1"/>
    <property type="molecule type" value="Genomic_DNA"/>
</dbReference>
<proteinExistence type="predicted"/>
<gene>
    <name evidence="2" type="ORF">GRG538_LOCUS24016</name>
    <name evidence="4" type="ORF">QYT958_LOCUS34388</name>
    <name evidence="1" type="ORF">TIS948_LOCUS23359</name>
    <name evidence="3" type="ORF">UJA718_LOCUS33477</name>
</gene>
<dbReference type="Proteomes" id="UP000663873">
    <property type="component" value="Unassembled WGS sequence"/>
</dbReference>
<dbReference type="Proteomes" id="UP000663872">
    <property type="component" value="Unassembled WGS sequence"/>
</dbReference>
<sequence length="315" mass="37193">MKCLRQYERIKLKHYKLEQNTEFLRICLIYNVLPKFIRYKPYNTRFKRTRKYQELDRSMLYNLYTEQLKRLKKLNNDVTENESCIKNIVSYPIMTEIVIYIDKLIQKEKEIIHDRHNRKFQALNIPVNQGEFHNKLVNNLSYRALSSAEESLLSKGWKYAINLNKFNNLNLKADIEYMYYCMDKKLLLKNTDNANTVKAALNDFGNKLKKKVDEDIPNLSSEELNAISTLLNEHSLVISKVDKGNAVVVMNKSDYLFKANEILNDKRAFKKLNHNLTDKRENELIKFLLQLKKLVSAAPLGLKCGTHIYLFDLLK</sequence>
<dbReference type="Proteomes" id="UP000663825">
    <property type="component" value="Unassembled WGS sequence"/>
</dbReference>
<name>A0A821FE15_9BILA</name>
<accession>A0A821FE15</accession>
<keyword evidence="5" id="KW-1185">Reference proteome</keyword>
<reference evidence="3" key="1">
    <citation type="submission" date="2021-02" db="EMBL/GenBank/DDBJ databases">
        <authorList>
            <person name="Nowell W R."/>
        </authorList>
    </citation>
    <scope>NUCLEOTIDE SEQUENCE</scope>
</reference>
<dbReference type="EMBL" id="CAJOBR010024637">
    <property type="protein sequence ID" value="CAF4962180.1"/>
    <property type="molecule type" value="Genomic_DNA"/>
</dbReference>